<dbReference type="Proteomes" id="UP000217895">
    <property type="component" value="Chromosome"/>
</dbReference>
<gene>
    <name evidence="1" type="ORF">NIES2135_53900</name>
</gene>
<dbReference type="EMBL" id="AP018203">
    <property type="protein sequence ID" value="BAY58517.1"/>
    <property type="molecule type" value="Genomic_DNA"/>
</dbReference>
<evidence type="ECO:0000313" key="1">
    <source>
        <dbReference type="EMBL" id="BAY58517.1"/>
    </source>
</evidence>
<evidence type="ECO:0000313" key="2">
    <source>
        <dbReference type="Proteomes" id="UP000217895"/>
    </source>
</evidence>
<reference evidence="1 2" key="1">
    <citation type="submission" date="2017-06" db="EMBL/GenBank/DDBJ databases">
        <title>Genome sequencing of cyanobaciteial culture collection at National Institute for Environmental Studies (NIES).</title>
        <authorList>
            <person name="Hirose Y."/>
            <person name="Shimura Y."/>
            <person name="Fujisawa T."/>
            <person name="Nakamura Y."/>
            <person name="Kawachi M."/>
        </authorList>
    </citation>
    <scope>NUCLEOTIDE SEQUENCE [LARGE SCALE GENOMIC DNA]</scope>
    <source>
        <strain evidence="1 2">NIES-2135</strain>
    </source>
</reference>
<protein>
    <submittedName>
        <fullName evidence="1">Uncharacterized protein</fullName>
    </submittedName>
</protein>
<name>A0A1Z4JPD3_LEPBY</name>
<accession>A0A1Z4JPD3</accession>
<sequence length="92" mass="9910">MSVTVIKGEFAGQTAEYLGAHESGGVCISVDDVFAILPIDWVEVPAACHKFKTPTKTMRLPIHLEGRLRAAALVWEDCDSQRLGGAGKELSL</sequence>
<dbReference type="AlphaFoldDB" id="A0A1Z4JPD3"/>
<organism evidence="1 2">
    <name type="scientific">Leptolyngbya boryana NIES-2135</name>
    <dbReference type="NCBI Taxonomy" id="1973484"/>
    <lineage>
        <taxon>Bacteria</taxon>
        <taxon>Bacillati</taxon>
        <taxon>Cyanobacteriota</taxon>
        <taxon>Cyanophyceae</taxon>
        <taxon>Leptolyngbyales</taxon>
        <taxon>Leptolyngbyaceae</taxon>
        <taxon>Leptolyngbya group</taxon>
        <taxon>Leptolyngbya</taxon>
    </lineage>
</organism>
<keyword evidence="2" id="KW-1185">Reference proteome</keyword>
<proteinExistence type="predicted"/>